<reference evidence="3" key="1">
    <citation type="journal article" date="2009" name="Genome Res.">
        <title>Comparative genomic analyses of the human fungal pathogens Coccidioides and their relatives.</title>
        <authorList>
            <person name="Sharpton T.J."/>
            <person name="Stajich J.E."/>
            <person name="Rounsley S.D."/>
            <person name="Gardner M.J."/>
            <person name="Wortman J.R."/>
            <person name="Jordar V.S."/>
            <person name="Maiti R."/>
            <person name="Kodira C.D."/>
            <person name="Neafsey D.E."/>
            <person name="Zeng Q."/>
            <person name="Hung C.-Y."/>
            <person name="McMahan C."/>
            <person name="Muszewska A."/>
            <person name="Grynberg M."/>
            <person name="Mandel M.A."/>
            <person name="Kellner E.M."/>
            <person name="Barker B.M."/>
            <person name="Galgiani J.N."/>
            <person name="Orbach M.J."/>
            <person name="Kirkland T.N."/>
            <person name="Cole G.T."/>
            <person name="Henn M.R."/>
            <person name="Birren B.W."/>
            <person name="Taylor J.W."/>
        </authorList>
    </citation>
    <scope>NUCLEOTIDE SEQUENCE [LARGE SCALE GENOMIC DNA]</scope>
    <source>
        <strain evidence="3">UAMH 1704</strain>
    </source>
</reference>
<keyword evidence="3" id="KW-1185">Reference proteome</keyword>
<dbReference type="InterPro" id="IPR005302">
    <property type="entry name" value="MoCF_Sase_C"/>
</dbReference>
<dbReference type="VEuPathDB" id="FungiDB:UREG_05286"/>
<evidence type="ECO:0000313" key="2">
    <source>
        <dbReference type="EMBL" id="EEP80444.1"/>
    </source>
</evidence>
<dbReference type="STRING" id="336963.C4JS47"/>
<dbReference type="RefSeq" id="XP_002584597.1">
    <property type="nucleotide sequence ID" value="XM_002584551.1"/>
</dbReference>
<proteinExistence type="predicted"/>
<accession>C4JS47</accession>
<dbReference type="HOGENOM" id="CLU_092690_0_0_1"/>
<dbReference type="PANTHER" id="PTHR36930:SF1">
    <property type="entry name" value="MOSC DOMAIN-CONTAINING PROTEIN"/>
    <property type="match status" value="1"/>
</dbReference>
<organism evidence="2 3">
    <name type="scientific">Uncinocarpus reesii (strain UAMH 1704)</name>
    <dbReference type="NCBI Taxonomy" id="336963"/>
    <lineage>
        <taxon>Eukaryota</taxon>
        <taxon>Fungi</taxon>
        <taxon>Dikarya</taxon>
        <taxon>Ascomycota</taxon>
        <taxon>Pezizomycotina</taxon>
        <taxon>Eurotiomycetes</taxon>
        <taxon>Eurotiomycetidae</taxon>
        <taxon>Onygenales</taxon>
        <taxon>Onygenaceae</taxon>
        <taxon>Uncinocarpus</taxon>
    </lineage>
</organism>
<dbReference type="GO" id="GO:0003824">
    <property type="term" value="F:catalytic activity"/>
    <property type="evidence" value="ECO:0007669"/>
    <property type="project" value="InterPro"/>
</dbReference>
<dbReference type="PROSITE" id="PS51340">
    <property type="entry name" value="MOSC"/>
    <property type="match status" value="1"/>
</dbReference>
<evidence type="ECO:0000313" key="3">
    <source>
        <dbReference type="Proteomes" id="UP000002058"/>
    </source>
</evidence>
<dbReference type="InterPro" id="IPR052716">
    <property type="entry name" value="MOSC_domain"/>
</dbReference>
<dbReference type="PANTHER" id="PTHR36930">
    <property type="entry name" value="METAL-SULFUR CLUSTER BIOSYNTHESIS PROTEINS YUAD-RELATED"/>
    <property type="match status" value="1"/>
</dbReference>
<dbReference type="GO" id="GO:0030170">
    <property type="term" value="F:pyridoxal phosphate binding"/>
    <property type="evidence" value="ECO:0007669"/>
    <property type="project" value="InterPro"/>
</dbReference>
<dbReference type="Gene3D" id="2.40.33.20">
    <property type="entry name" value="PK beta-barrel domain-like"/>
    <property type="match status" value="1"/>
</dbReference>
<dbReference type="AlphaFoldDB" id="C4JS47"/>
<dbReference type="OMA" id="RQVHLMP"/>
<dbReference type="Proteomes" id="UP000002058">
    <property type="component" value="Unassembled WGS sequence"/>
</dbReference>
<dbReference type="OrthoDB" id="14384at2759"/>
<dbReference type="InParanoid" id="C4JS47"/>
<gene>
    <name evidence="2" type="ORF">UREG_05286</name>
</gene>
<dbReference type="KEGG" id="ure:UREG_05286"/>
<sequence>MSVLGVCLSADHSFSKSAVPAITLLPGLGVKGDAHAGTTDQHLPRKHINPPPPNLRQVHLMQSEILSAASSDAAALKPGDVGENITTTGIDLLSLSKGTKLRFVDESSQNAPDTTAVVTITGLRNPCPRIDKFRAGLKEKFVVRNEERKIVQRKAGIMGVVEVGGEYSTGFTIDPIEALIPVL</sequence>
<dbReference type="EMBL" id="CH476617">
    <property type="protein sequence ID" value="EEP80444.1"/>
    <property type="molecule type" value="Genomic_DNA"/>
</dbReference>
<feature type="domain" description="MOSC" evidence="1">
    <location>
        <begin position="17"/>
        <end position="176"/>
    </location>
</feature>
<evidence type="ECO:0000259" key="1">
    <source>
        <dbReference type="PROSITE" id="PS51340"/>
    </source>
</evidence>
<dbReference type="SUPFAM" id="SSF50800">
    <property type="entry name" value="PK beta-barrel domain-like"/>
    <property type="match status" value="1"/>
</dbReference>
<dbReference type="InterPro" id="IPR011037">
    <property type="entry name" value="Pyrv_Knase-like_insert_dom_sf"/>
</dbReference>
<dbReference type="eggNOG" id="ENOG502SNI2">
    <property type="taxonomic scope" value="Eukaryota"/>
</dbReference>
<dbReference type="Pfam" id="PF03473">
    <property type="entry name" value="MOSC"/>
    <property type="match status" value="1"/>
</dbReference>
<name>C4JS47_UNCRE</name>
<dbReference type="GeneID" id="8442144"/>
<protein>
    <recommendedName>
        <fullName evidence="1">MOSC domain-containing protein</fullName>
    </recommendedName>
</protein>
<dbReference type="GO" id="GO:0030151">
    <property type="term" value="F:molybdenum ion binding"/>
    <property type="evidence" value="ECO:0007669"/>
    <property type="project" value="InterPro"/>
</dbReference>